<reference evidence="1 2" key="1">
    <citation type="submission" date="2023-07" db="EMBL/GenBank/DDBJ databases">
        <title>Sorghum-associated microbial communities from plants grown in Nebraska, USA.</title>
        <authorList>
            <person name="Schachtman D."/>
        </authorList>
    </citation>
    <scope>NUCLEOTIDE SEQUENCE [LARGE SCALE GENOMIC DNA]</scope>
    <source>
        <strain evidence="1 2">BE57</strain>
    </source>
</reference>
<accession>A0ABU1R3K0</accession>
<evidence type="ECO:0000313" key="2">
    <source>
        <dbReference type="Proteomes" id="UP001264980"/>
    </source>
</evidence>
<dbReference type="EMBL" id="JAVDTI010000005">
    <property type="protein sequence ID" value="MDR6807504.1"/>
    <property type="molecule type" value="Genomic_DNA"/>
</dbReference>
<keyword evidence="2" id="KW-1185">Reference proteome</keyword>
<protein>
    <submittedName>
        <fullName evidence="1">Uncharacterized protein</fullName>
    </submittedName>
</protein>
<sequence length="58" mass="6566">MIMTQVQLRKNRGVGASKLRSSGSSLMNFYAELLGRFSGRVVTEHKMKYTILLLVAYN</sequence>
<organism evidence="1 2">
    <name type="scientific">Dyadobacter fermentans</name>
    <dbReference type="NCBI Taxonomy" id="94254"/>
    <lineage>
        <taxon>Bacteria</taxon>
        <taxon>Pseudomonadati</taxon>
        <taxon>Bacteroidota</taxon>
        <taxon>Cytophagia</taxon>
        <taxon>Cytophagales</taxon>
        <taxon>Spirosomataceae</taxon>
        <taxon>Dyadobacter</taxon>
    </lineage>
</organism>
<evidence type="ECO:0000313" key="1">
    <source>
        <dbReference type="EMBL" id="MDR6807504.1"/>
    </source>
</evidence>
<comment type="caution">
    <text evidence="1">The sequence shown here is derived from an EMBL/GenBank/DDBJ whole genome shotgun (WGS) entry which is preliminary data.</text>
</comment>
<proteinExistence type="predicted"/>
<dbReference type="Proteomes" id="UP001264980">
    <property type="component" value="Unassembled WGS sequence"/>
</dbReference>
<name>A0ABU1R3K0_9BACT</name>
<gene>
    <name evidence="1" type="ORF">J2W84_004558</name>
</gene>